<protein>
    <submittedName>
        <fullName evidence="1">Uncharacterized protein</fullName>
    </submittedName>
</protein>
<organism evidence="1 2">
    <name type="scientific">Pseudocercospora musae</name>
    <dbReference type="NCBI Taxonomy" id="113226"/>
    <lineage>
        <taxon>Eukaryota</taxon>
        <taxon>Fungi</taxon>
        <taxon>Dikarya</taxon>
        <taxon>Ascomycota</taxon>
        <taxon>Pezizomycotina</taxon>
        <taxon>Dothideomycetes</taxon>
        <taxon>Dothideomycetidae</taxon>
        <taxon>Mycosphaerellales</taxon>
        <taxon>Mycosphaerellaceae</taxon>
        <taxon>Pseudocercospora</taxon>
    </lineage>
</organism>
<accession>A0A139I7X5</accession>
<evidence type="ECO:0000313" key="2">
    <source>
        <dbReference type="Proteomes" id="UP000073492"/>
    </source>
</evidence>
<dbReference type="Proteomes" id="UP000073492">
    <property type="component" value="Unassembled WGS sequence"/>
</dbReference>
<keyword evidence="2" id="KW-1185">Reference proteome</keyword>
<evidence type="ECO:0000313" key="1">
    <source>
        <dbReference type="EMBL" id="KXT10851.1"/>
    </source>
</evidence>
<dbReference type="AlphaFoldDB" id="A0A139I7X5"/>
<name>A0A139I7X5_9PEZI</name>
<dbReference type="EMBL" id="LFZO01000236">
    <property type="protein sequence ID" value="KXT10851.1"/>
    <property type="molecule type" value="Genomic_DNA"/>
</dbReference>
<sequence>MLQSRDQVLALSILLFIRQRQNRISHTLFESKNLRKKKSSRCRMPACLTKASPRRKWHSRHQPNLLAKPISRTSRAAENVGFFFVAASQPPLPPQQKINTRSPANSVSPASLKPLSINIVVGAQIGPLQYPSLSYSGEETSSVAKPHSVRKSGIEDVMSLETM</sequence>
<comment type="caution">
    <text evidence="1">The sequence shown here is derived from an EMBL/GenBank/DDBJ whole genome shotgun (WGS) entry which is preliminary data.</text>
</comment>
<gene>
    <name evidence="1" type="ORF">AC579_1935</name>
</gene>
<proteinExistence type="predicted"/>
<reference evidence="1 2" key="1">
    <citation type="submission" date="2015-07" db="EMBL/GenBank/DDBJ databases">
        <title>Comparative genomics of the Sigatoka disease complex on banana suggests a link between parallel evolutionary changes in Pseudocercospora fijiensis and Pseudocercospora eumusae and increased virulence on the banana host.</title>
        <authorList>
            <person name="Chang T.-C."/>
            <person name="Salvucci A."/>
            <person name="Crous P.W."/>
            <person name="Stergiopoulos I."/>
        </authorList>
    </citation>
    <scope>NUCLEOTIDE SEQUENCE [LARGE SCALE GENOMIC DNA]</scope>
    <source>
        <strain evidence="1 2">CBS 116634</strain>
    </source>
</reference>